<dbReference type="AlphaFoldDB" id="A0A9Q3CEP5"/>
<accession>A0A9Q3CEP5</accession>
<feature type="compositionally biased region" description="Basic and acidic residues" evidence="1">
    <location>
        <begin position="134"/>
        <end position="145"/>
    </location>
</feature>
<protein>
    <submittedName>
        <fullName evidence="2">Uncharacterized protein</fullName>
    </submittedName>
</protein>
<feature type="region of interest" description="Disordered" evidence="1">
    <location>
        <begin position="1"/>
        <end position="33"/>
    </location>
</feature>
<feature type="region of interest" description="Disordered" evidence="1">
    <location>
        <begin position="99"/>
        <end position="164"/>
    </location>
</feature>
<feature type="compositionally biased region" description="Polar residues" evidence="1">
    <location>
        <begin position="146"/>
        <end position="164"/>
    </location>
</feature>
<feature type="region of interest" description="Disordered" evidence="1">
    <location>
        <begin position="190"/>
        <end position="211"/>
    </location>
</feature>
<evidence type="ECO:0000313" key="3">
    <source>
        <dbReference type="Proteomes" id="UP000765509"/>
    </source>
</evidence>
<name>A0A9Q3CEP5_9BASI</name>
<gene>
    <name evidence="2" type="ORF">O181_020915</name>
</gene>
<reference evidence="2" key="1">
    <citation type="submission" date="2021-03" db="EMBL/GenBank/DDBJ databases">
        <title>Draft genome sequence of rust myrtle Austropuccinia psidii MF-1, a brazilian biotype.</title>
        <authorList>
            <person name="Quecine M.C."/>
            <person name="Pachon D.M.R."/>
            <person name="Bonatelli M.L."/>
            <person name="Correr F.H."/>
            <person name="Franceschini L.M."/>
            <person name="Leite T.F."/>
            <person name="Margarido G.R.A."/>
            <person name="Almeida C.A."/>
            <person name="Ferrarezi J.A."/>
            <person name="Labate C.A."/>
        </authorList>
    </citation>
    <scope>NUCLEOTIDE SEQUENCE</scope>
    <source>
        <strain evidence="2">MF-1</strain>
    </source>
</reference>
<organism evidence="2 3">
    <name type="scientific">Austropuccinia psidii MF-1</name>
    <dbReference type="NCBI Taxonomy" id="1389203"/>
    <lineage>
        <taxon>Eukaryota</taxon>
        <taxon>Fungi</taxon>
        <taxon>Dikarya</taxon>
        <taxon>Basidiomycota</taxon>
        <taxon>Pucciniomycotina</taxon>
        <taxon>Pucciniomycetes</taxon>
        <taxon>Pucciniales</taxon>
        <taxon>Sphaerophragmiaceae</taxon>
        <taxon>Austropuccinia</taxon>
    </lineage>
</organism>
<dbReference type="Proteomes" id="UP000765509">
    <property type="component" value="Unassembled WGS sequence"/>
</dbReference>
<sequence>MSPVHLRNIGFQRNQPEDREGFSITRRPGRGHLGHSGGWQDTEGNHTHLAIHFPIQQEPQIRGLERYGSKVQPGISLGKTWRNLPEDLSQRDRIQRTYGNHQRWESHQAVQTPGGEGKQDKGESRNYPSYRTTADPDREHSDSFRLTRSRPNQLSSGFTPFRNQQISGQEPQFFTIPGRFQEKTRIQVQKQDHLQPEEERVRPNDPEGVRFGERSAQEPEVVVNNSRISSPINRNITTTQIEHNVVTPVSNLNSDALWLQMSQYAEKTQKQFVELEVMHERMKELTASMDKIVKTLQEGHAKLSKASGETNKRLNLVFDVQHHSKRDRDCLDQDIKKLSNVYHSIEPQPQGHVMDNQYHQDDIKPDSMLINKARSPSKYQDGEHMSYSQKEALKQLPEASRWPKFYGIGEYDHMELIDYIHGLFIDVPIIPDYWITAKIDTELKGHACIWYIEMKEIHGRRNWAWWKSQLIQAYSNVSWIWQKTMSFANEKYSLNKDPYEWCLRQSKRLKAIDPEMKVQMRDHKLLTQIPGELEHGVKCK</sequence>
<comment type="caution">
    <text evidence="2">The sequence shown here is derived from an EMBL/GenBank/DDBJ whole genome shotgun (WGS) entry which is preliminary data.</text>
</comment>
<evidence type="ECO:0000256" key="1">
    <source>
        <dbReference type="SAM" id="MobiDB-lite"/>
    </source>
</evidence>
<dbReference type="EMBL" id="AVOT02006289">
    <property type="protein sequence ID" value="MBW0481200.1"/>
    <property type="molecule type" value="Genomic_DNA"/>
</dbReference>
<keyword evidence="3" id="KW-1185">Reference proteome</keyword>
<proteinExistence type="predicted"/>
<evidence type="ECO:0000313" key="2">
    <source>
        <dbReference type="EMBL" id="MBW0481200.1"/>
    </source>
</evidence>